<evidence type="ECO:0000256" key="3">
    <source>
        <dbReference type="ARBA" id="ARBA00004638"/>
    </source>
</evidence>
<dbReference type="GO" id="GO:0005765">
    <property type="term" value="C:lysosomal membrane"/>
    <property type="evidence" value="ECO:0007669"/>
    <property type="project" value="UniProtKB-SubCell"/>
</dbReference>
<dbReference type="InterPro" id="IPR050382">
    <property type="entry name" value="MFS_Na/Anion_cotransporter"/>
</dbReference>
<dbReference type="CDD" id="cd17318">
    <property type="entry name" value="MFS_SLC17"/>
    <property type="match status" value="1"/>
</dbReference>
<keyword evidence="11 27" id="KW-0472">Membrane</keyword>
<evidence type="ECO:0000256" key="12">
    <source>
        <dbReference type="ARBA" id="ARBA00023180"/>
    </source>
</evidence>
<comment type="catalytic activity">
    <reaction evidence="20">
        <text>D-glucuronate(out) + H(+)(out) = D-glucuronate(in) + H(+)(in)</text>
        <dbReference type="Rhea" id="RHEA:72591"/>
        <dbReference type="ChEBI" id="CHEBI:15378"/>
        <dbReference type="ChEBI" id="CHEBI:58720"/>
    </reaction>
    <physiologicalReaction direction="left-to-right" evidence="20">
        <dbReference type="Rhea" id="RHEA:72592"/>
    </physiologicalReaction>
</comment>
<feature type="region of interest" description="Disordered" evidence="26">
    <location>
        <begin position="75"/>
        <end position="98"/>
    </location>
</feature>
<feature type="transmembrane region" description="Helical" evidence="27">
    <location>
        <begin position="136"/>
        <end position="155"/>
    </location>
</feature>
<evidence type="ECO:0000256" key="27">
    <source>
        <dbReference type="SAM" id="Phobius"/>
    </source>
</evidence>
<evidence type="ECO:0000256" key="17">
    <source>
        <dbReference type="ARBA" id="ARBA00050625"/>
    </source>
</evidence>
<evidence type="ECO:0000256" key="19">
    <source>
        <dbReference type="ARBA" id="ARBA00051447"/>
    </source>
</evidence>
<evidence type="ECO:0000256" key="16">
    <source>
        <dbReference type="ARBA" id="ARBA00050554"/>
    </source>
</evidence>
<keyword evidence="5" id="KW-0813">Transport</keyword>
<feature type="transmembrane region" description="Helical" evidence="27">
    <location>
        <begin position="108"/>
        <end position="129"/>
    </location>
</feature>
<evidence type="ECO:0000256" key="18">
    <source>
        <dbReference type="ARBA" id="ARBA00051403"/>
    </source>
</evidence>
<evidence type="ECO:0000256" key="15">
    <source>
        <dbReference type="ARBA" id="ARBA00050101"/>
    </source>
</evidence>
<dbReference type="Proteomes" id="UP001195483">
    <property type="component" value="Unassembled WGS sequence"/>
</dbReference>
<dbReference type="GO" id="GO:0030672">
    <property type="term" value="C:synaptic vesicle membrane"/>
    <property type="evidence" value="ECO:0007669"/>
    <property type="project" value="UniProtKB-SubCell"/>
</dbReference>
<keyword evidence="6" id="KW-1003">Cell membrane</keyword>
<evidence type="ECO:0000256" key="10">
    <source>
        <dbReference type="ARBA" id="ARBA00023018"/>
    </source>
</evidence>
<dbReference type="FunFam" id="1.20.1250.20:FF:000003">
    <property type="entry name" value="Solute carrier family 17 member 3"/>
    <property type="match status" value="1"/>
</dbReference>
<protein>
    <recommendedName>
        <fullName evidence="22">Sialin</fullName>
    </recommendedName>
    <alternativeName>
        <fullName evidence="25">H(+)/nitrate cotransporter</fullName>
    </alternativeName>
    <alternativeName>
        <fullName evidence="23">H(+)/sialic acid cotransporter</fullName>
    </alternativeName>
    <alternativeName>
        <fullName evidence="24">Vesicular excitatory amino acid transporter</fullName>
    </alternativeName>
</protein>
<evidence type="ECO:0000256" key="1">
    <source>
        <dbReference type="ARBA" id="ARBA00004432"/>
    </source>
</evidence>
<keyword evidence="7 27" id="KW-0812">Transmembrane</keyword>
<evidence type="ECO:0000256" key="4">
    <source>
        <dbReference type="ARBA" id="ARBA00004656"/>
    </source>
</evidence>
<name>A0AAE0TK92_9BIVA</name>
<keyword evidence="14" id="KW-0968">Cytoplasmic vesicle</keyword>
<dbReference type="SUPFAM" id="SSF103473">
    <property type="entry name" value="MFS general substrate transporter"/>
    <property type="match status" value="1"/>
</dbReference>
<dbReference type="GO" id="GO:0046942">
    <property type="term" value="P:carboxylic acid transport"/>
    <property type="evidence" value="ECO:0007669"/>
    <property type="project" value="UniProtKB-ARBA"/>
</dbReference>
<feature type="domain" description="Major facilitator superfamily (MFS) profile" evidence="28">
    <location>
        <begin position="41"/>
        <end position="482"/>
    </location>
</feature>
<keyword evidence="10" id="KW-0770">Synapse</keyword>
<dbReference type="Pfam" id="PF07690">
    <property type="entry name" value="MFS_1"/>
    <property type="match status" value="1"/>
</dbReference>
<evidence type="ECO:0000313" key="30">
    <source>
        <dbReference type="Proteomes" id="UP001195483"/>
    </source>
</evidence>
<evidence type="ECO:0000256" key="26">
    <source>
        <dbReference type="SAM" id="MobiDB-lite"/>
    </source>
</evidence>
<dbReference type="PROSITE" id="PS50850">
    <property type="entry name" value="MFS"/>
    <property type="match status" value="1"/>
</dbReference>
<dbReference type="GO" id="GO:0006820">
    <property type="term" value="P:monoatomic anion transport"/>
    <property type="evidence" value="ECO:0007669"/>
    <property type="project" value="TreeGrafter"/>
</dbReference>
<feature type="transmembrane region" description="Helical" evidence="27">
    <location>
        <begin position="391"/>
        <end position="411"/>
    </location>
</feature>
<keyword evidence="9 27" id="KW-1133">Transmembrane helix</keyword>
<dbReference type="PANTHER" id="PTHR11662:SF399">
    <property type="entry name" value="FI19708P1-RELATED"/>
    <property type="match status" value="1"/>
</dbReference>
<keyword evidence="30" id="KW-1185">Reference proteome</keyword>
<comment type="catalytic activity">
    <reaction evidence="18">
        <text>N-acetyl-L-aspartyl-L-glutamate(out) = N-acetyl-L-aspartyl-L-glutamate(in)</text>
        <dbReference type="Rhea" id="RHEA:72599"/>
        <dbReference type="ChEBI" id="CHEBI:76931"/>
    </reaction>
    <physiologicalReaction direction="left-to-right" evidence="18">
        <dbReference type="Rhea" id="RHEA:72600"/>
    </physiologicalReaction>
</comment>
<comment type="catalytic activity">
    <reaction evidence="19">
        <text>L-glutamate(out) = L-glutamate(in)</text>
        <dbReference type="Rhea" id="RHEA:66336"/>
        <dbReference type="ChEBI" id="CHEBI:29985"/>
    </reaction>
    <physiologicalReaction direction="left-to-right" evidence="19">
        <dbReference type="Rhea" id="RHEA:66337"/>
    </physiologicalReaction>
</comment>
<evidence type="ECO:0000256" key="14">
    <source>
        <dbReference type="ARBA" id="ARBA00023329"/>
    </source>
</evidence>
<comment type="subcellular location">
    <subcellularLocation>
        <location evidence="2">Basolateral cell membrane</location>
        <topology evidence="2">Multi-pass membrane protein</topology>
    </subcellularLocation>
    <subcellularLocation>
        <location evidence="3">Cytoplasmic vesicle</location>
        <location evidence="3">Secretory vesicle membrane</location>
        <topology evidence="3">Multi-pass membrane protein</topology>
    </subcellularLocation>
    <subcellularLocation>
        <location evidence="1">Cytoplasmic vesicle</location>
        <location evidence="1">Secretory vesicle</location>
        <location evidence="1">Synaptic vesicle membrane</location>
    </subcellularLocation>
    <subcellularLocation>
        <location evidence="4">Lysosome membrane</location>
    </subcellularLocation>
</comment>
<evidence type="ECO:0000256" key="2">
    <source>
        <dbReference type="ARBA" id="ARBA00004554"/>
    </source>
</evidence>
<organism evidence="29 30">
    <name type="scientific">Potamilus streckersoni</name>
    <dbReference type="NCBI Taxonomy" id="2493646"/>
    <lineage>
        <taxon>Eukaryota</taxon>
        <taxon>Metazoa</taxon>
        <taxon>Spiralia</taxon>
        <taxon>Lophotrochozoa</taxon>
        <taxon>Mollusca</taxon>
        <taxon>Bivalvia</taxon>
        <taxon>Autobranchia</taxon>
        <taxon>Heteroconchia</taxon>
        <taxon>Palaeoheterodonta</taxon>
        <taxon>Unionida</taxon>
        <taxon>Unionoidea</taxon>
        <taxon>Unionidae</taxon>
        <taxon>Ambleminae</taxon>
        <taxon>Lampsilini</taxon>
        <taxon>Potamilus</taxon>
    </lineage>
</organism>
<dbReference type="EMBL" id="JAEAOA010000858">
    <property type="protein sequence ID" value="KAK3611946.1"/>
    <property type="molecule type" value="Genomic_DNA"/>
</dbReference>
<feature type="transmembrane region" description="Helical" evidence="27">
    <location>
        <begin position="230"/>
        <end position="249"/>
    </location>
</feature>
<evidence type="ECO:0000256" key="20">
    <source>
        <dbReference type="ARBA" id="ARBA00051612"/>
    </source>
</evidence>
<comment type="catalytic activity">
    <reaction evidence="16">
        <text>L-aspartate(out) = L-aspartate(in)</text>
        <dbReference type="Rhea" id="RHEA:66332"/>
        <dbReference type="ChEBI" id="CHEBI:29991"/>
    </reaction>
    <physiologicalReaction direction="left-to-right" evidence="16">
        <dbReference type="Rhea" id="RHEA:66333"/>
    </physiologicalReaction>
</comment>
<feature type="transmembrane region" description="Helical" evidence="27">
    <location>
        <begin position="458"/>
        <end position="477"/>
    </location>
</feature>
<accession>A0AAE0TK92</accession>
<evidence type="ECO:0000256" key="8">
    <source>
        <dbReference type="ARBA" id="ARBA00022847"/>
    </source>
</evidence>
<dbReference type="InterPro" id="IPR036259">
    <property type="entry name" value="MFS_trans_sf"/>
</dbReference>
<reference evidence="29" key="2">
    <citation type="journal article" date="2021" name="Genome Biol. Evol.">
        <title>Developing a high-quality reference genome for a parasitic bivalve with doubly uniparental inheritance (Bivalvia: Unionida).</title>
        <authorList>
            <person name="Smith C.H."/>
        </authorList>
    </citation>
    <scope>NUCLEOTIDE SEQUENCE</scope>
    <source>
        <strain evidence="29">CHS0354</strain>
        <tissue evidence="29">Mantle</tissue>
    </source>
</reference>
<dbReference type="PANTHER" id="PTHR11662">
    <property type="entry name" value="SOLUTE CARRIER FAMILY 17"/>
    <property type="match status" value="1"/>
</dbReference>
<feature type="transmembrane region" description="Helical" evidence="27">
    <location>
        <begin position="41"/>
        <end position="65"/>
    </location>
</feature>
<feature type="transmembrane region" description="Helical" evidence="27">
    <location>
        <begin position="366"/>
        <end position="385"/>
    </location>
</feature>
<keyword evidence="13" id="KW-0458">Lysosome</keyword>
<keyword evidence="12" id="KW-0325">Glycoprotein</keyword>
<evidence type="ECO:0000256" key="11">
    <source>
        <dbReference type="ARBA" id="ARBA00023136"/>
    </source>
</evidence>
<evidence type="ECO:0000256" key="24">
    <source>
        <dbReference type="ARBA" id="ARBA00081195"/>
    </source>
</evidence>
<comment type="catalytic activity">
    <reaction evidence="15">
        <text>2 nitrate(out) + H(+)(out) = 2 nitrate(in) + H(+)(in)</text>
        <dbReference type="Rhea" id="RHEA:71539"/>
        <dbReference type="ChEBI" id="CHEBI:15378"/>
        <dbReference type="ChEBI" id="CHEBI:17632"/>
    </reaction>
    <physiologicalReaction direction="left-to-right" evidence="15">
        <dbReference type="Rhea" id="RHEA:71540"/>
    </physiologicalReaction>
</comment>
<feature type="transmembrane region" description="Helical" evidence="27">
    <location>
        <begin position="423"/>
        <end position="446"/>
    </location>
</feature>
<evidence type="ECO:0000256" key="22">
    <source>
        <dbReference type="ARBA" id="ARBA00069713"/>
    </source>
</evidence>
<sequence>MSEGRNPQDAEEYKPLLDNYGSKSKTDGQTTPGQCFGQRHVLAFMAFLGFFNVYCLRVNLSVALVDMVVSSNSSSASNSSDDCPGSLNNNSTSSKSGEFDWDENTQGVILGAFFYGYIVTQIPGGWLAERFGGKKLFGFGVLVTAVLTLLTPVAARLSLGTLITVRVLEGIGEGVTFPAMHAMWGKWAPLWERSKLTAFTYAGSQLGTVFAEPISGLLCNSEFAGGWPSVFYVFGVLGALWFIAWYLLVHDTPADHPRISSEERAYIEESVGVKKNLPTPWKEILLTPSVWAINIAHFSNNWGFYTMLTCLPSYMKNVLKFNIQTNGLLSALPYFACWVCQNLSGQTADFLRSRSILQTVTVRKTLNTFGLVGTAIILFCLQFAGCDHVSLLTMLTMSLGVLGFTMGGFQVNHIDLSPNFAGVLMGMSNSMATIPGFVAPQIVGILTNHHQSRERWQLVFYIAAGINICGAVFYLIFGRGTEQPWNMPQNDDISFNHEKKRKIKRNKYVVNFGSLSS</sequence>
<evidence type="ECO:0000256" key="7">
    <source>
        <dbReference type="ARBA" id="ARBA00022692"/>
    </source>
</evidence>
<reference evidence="29" key="1">
    <citation type="journal article" date="2021" name="Genome Biol. Evol.">
        <title>A High-Quality Reference Genome for a Parasitic Bivalve with Doubly Uniparental Inheritance (Bivalvia: Unionida).</title>
        <authorList>
            <person name="Smith C.H."/>
        </authorList>
    </citation>
    <scope>NUCLEOTIDE SEQUENCE</scope>
    <source>
        <strain evidence="29">CHS0354</strain>
    </source>
</reference>
<evidence type="ECO:0000256" key="5">
    <source>
        <dbReference type="ARBA" id="ARBA00022448"/>
    </source>
</evidence>
<evidence type="ECO:0000256" key="6">
    <source>
        <dbReference type="ARBA" id="ARBA00022475"/>
    </source>
</evidence>
<gene>
    <name evidence="29" type="ORF">CHS0354_014021</name>
</gene>
<comment type="function">
    <text evidence="21">Receptor for CM101, a polysaccharide produced by group B Streptococcus with antipathoangiogenic properties.</text>
</comment>
<evidence type="ECO:0000256" key="9">
    <source>
        <dbReference type="ARBA" id="ARBA00022989"/>
    </source>
</evidence>
<evidence type="ECO:0000256" key="25">
    <source>
        <dbReference type="ARBA" id="ARBA00081925"/>
    </source>
</evidence>
<proteinExistence type="predicted"/>
<reference evidence="29" key="3">
    <citation type="submission" date="2023-05" db="EMBL/GenBank/DDBJ databases">
        <authorList>
            <person name="Smith C.H."/>
        </authorList>
    </citation>
    <scope>NUCLEOTIDE SEQUENCE</scope>
    <source>
        <strain evidence="29">CHS0354</strain>
        <tissue evidence="29">Mantle</tissue>
    </source>
</reference>
<dbReference type="InterPro" id="IPR020846">
    <property type="entry name" value="MFS_dom"/>
</dbReference>
<dbReference type="GO" id="GO:0016323">
    <property type="term" value="C:basolateral plasma membrane"/>
    <property type="evidence" value="ECO:0007669"/>
    <property type="project" value="UniProtKB-SubCell"/>
</dbReference>
<evidence type="ECO:0000256" key="13">
    <source>
        <dbReference type="ARBA" id="ARBA00023228"/>
    </source>
</evidence>
<evidence type="ECO:0000256" key="23">
    <source>
        <dbReference type="ARBA" id="ARBA00080244"/>
    </source>
</evidence>
<dbReference type="AlphaFoldDB" id="A0AAE0TK92"/>
<feature type="compositionally biased region" description="Polar residues" evidence="26">
    <location>
        <begin position="86"/>
        <end position="96"/>
    </location>
</feature>
<evidence type="ECO:0000313" key="29">
    <source>
        <dbReference type="EMBL" id="KAK3611946.1"/>
    </source>
</evidence>
<evidence type="ECO:0000256" key="21">
    <source>
        <dbReference type="ARBA" id="ARBA00056891"/>
    </source>
</evidence>
<dbReference type="GO" id="GO:0015293">
    <property type="term" value="F:symporter activity"/>
    <property type="evidence" value="ECO:0007669"/>
    <property type="project" value="UniProtKB-KW"/>
</dbReference>
<keyword evidence="8" id="KW-0769">Symport</keyword>
<dbReference type="Gene3D" id="1.20.1250.20">
    <property type="entry name" value="MFS general substrate transporter like domains"/>
    <property type="match status" value="2"/>
</dbReference>
<dbReference type="InterPro" id="IPR011701">
    <property type="entry name" value="MFS"/>
</dbReference>
<comment type="caution">
    <text evidence="29">The sequence shown here is derived from an EMBL/GenBank/DDBJ whole genome shotgun (WGS) entry which is preliminary data.</text>
</comment>
<dbReference type="FunFam" id="1.20.1250.20:FF:000067">
    <property type="entry name" value="sialin isoform X2"/>
    <property type="match status" value="1"/>
</dbReference>
<comment type="catalytic activity">
    <reaction evidence="17">
        <text>N-acetylneuraminate(in) + H(+)(in) = N-acetylneuraminate(out) + H(+)(out)</text>
        <dbReference type="Rhea" id="RHEA:28987"/>
        <dbReference type="ChEBI" id="CHEBI:15378"/>
        <dbReference type="ChEBI" id="CHEBI:35418"/>
    </reaction>
    <physiologicalReaction direction="right-to-left" evidence="17">
        <dbReference type="Rhea" id="RHEA:28989"/>
    </physiologicalReaction>
</comment>
<evidence type="ECO:0000259" key="28">
    <source>
        <dbReference type="PROSITE" id="PS50850"/>
    </source>
</evidence>